<dbReference type="EMBL" id="CACVAW010000024">
    <property type="protein sequence ID" value="CAA6806933.1"/>
    <property type="molecule type" value="Genomic_DNA"/>
</dbReference>
<evidence type="ECO:0000256" key="1">
    <source>
        <dbReference type="SAM" id="Phobius"/>
    </source>
</evidence>
<keyword evidence="1" id="KW-0812">Transmembrane</keyword>
<name>A0A6S6SAH2_9BACT</name>
<keyword evidence="1" id="KW-0472">Membrane</keyword>
<proteinExistence type="predicted"/>
<evidence type="ECO:0000313" key="2">
    <source>
        <dbReference type="EMBL" id="CAA6806933.1"/>
    </source>
</evidence>
<feature type="transmembrane region" description="Helical" evidence="1">
    <location>
        <begin position="66"/>
        <end position="84"/>
    </location>
</feature>
<sequence length="134" mass="15546">MIITVKSLLKDKYSVELVLSILAFIVAIYLDKVIEVVIYALYFLIFLELTRAILTFIREQRVIVRYLVDALIIFVLREFIINVVKINTQDLQHISDILKNSVGINTILLGGVLLFMFFVRYLSNNTMMKKSVLE</sequence>
<protein>
    <recommendedName>
        <fullName evidence="3">Phosphate-starvation-inducible E</fullName>
    </recommendedName>
</protein>
<keyword evidence="1" id="KW-1133">Transmembrane helix</keyword>
<accession>A0A6S6SAH2</accession>
<dbReference type="AlphaFoldDB" id="A0A6S6SAH2"/>
<reference evidence="2" key="1">
    <citation type="submission" date="2020-01" db="EMBL/GenBank/DDBJ databases">
        <authorList>
            <person name="Meier V. D."/>
            <person name="Meier V D."/>
        </authorList>
    </citation>
    <scope>NUCLEOTIDE SEQUENCE</scope>
    <source>
        <strain evidence="2">HLG_WM_MAG_12</strain>
    </source>
</reference>
<evidence type="ECO:0008006" key="3">
    <source>
        <dbReference type="Google" id="ProtNLM"/>
    </source>
</evidence>
<feature type="transmembrane region" description="Helical" evidence="1">
    <location>
        <begin position="36"/>
        <end position="54"/>
    </location>
</feature>
<feature type="transmembrane region" description="Helical" evidence="1">
    <location>
        <begin position="12"/>
        <end position="30"/>
    </location>
</feature>
<feature type="transmembrane region" description="Helical" evidence="1">
    <location>
        <begin position="104"/>
        <end position="122"/>
    </location>
</feature>
<gene>
    <name evidence="2" type="ORF">HELGO_WM13857</name>
</gene>
<organism evidence="2">
    <name type="scientific">uncultured Campylobacterales bacterium</name>
    <dbReference type="NCBI Taxonomy" id="352960"/>
    <lineage>
        <taxon>Bacteria</taxon>
        <taxon>Pseudomonadati</taxon>
        <taxon>Campylobacterota</taxon>
        <taxon>Epsilonproteobacteria</taxon>
        <taxon>Campylobacterales</taxon>
        <taxon>environmental samples</taxon>
    </lineage>
</organism>